<keyword evidence="1" id="KW-0732">Signal</keyword>
<dbReference type="Proteomes" id="UP000265520">
    <property type="component" value="Unassembled WGS sequence"/>
</dbReference>
<feature type="non-terminal residue" evidence="2">
    <location>
        <position position="1"/>
    </location>
</feature>
<name>A0A392R3S8_9FABA</name>
<evidence type="ECO:0000256" key="1">
    <source>
        <dbReference type="SAM" id="SignalP"/>
    </source>
</evidence>
<proteinExistence type="predicted"/>
<protein>
    <submittedName>
        <fullName evidence="2">Uncharacterized protein</fullName>
    </submittedName>
</protein>
<organism evidence="2 3">
    <name type="scientific">Trifolium medium</name>
    <dbReference type="NCBI Taxonomy" id="97028"/>
    <lineage>
        <taxon>Eukaryota</taxon>
        <taxon>Viridiplantae</taxon>
        <taxon>Streptophyta</taxon>
        <taxon>Embryophyta</taxon>
        <taxon>Tracheophyta</taxon>
        <taxon>Spermatophyta</taxon>
        <taxon>Magnoliopsida</taxon>
        <taxon>eudicotyledons</taxon>
        <taxon>Gunneridae</taxon>
        <taxon>Pentapetalae</taxon>
        <taxon>rosids</taxon>
        <taxon>fabids</taxon>
        <taxon>Fabales</taxon>
        <taxon>Fabaceae</taxon>
        <taxon>Papilionoideae</taxon>
        <taxon>50 kb inversion clade</taxon>
        <taxon>NPAAA clade</taxon>
        <taxon>Hologalegina</taxon>
        <taxon>IRL clade</taxon>
        <taxon>Trifolieae</taxon>
        <taxon>Trifolium</taxon>
    </lineage>
</organism>
<comment type="caution">
    <text evidence="2">The sequence shown here is derived from an EMBL/GenBank/DDBJ whole genome shotgun (WGS) entry which is preliminary data.</text>
</comment>
<dbReference type="AlphaFoldDB" id="A0A392R3S8"/>
<reference evidence="2 3" key="1">
    <citation type="journal article" date="2018" name="Front. Plant Sci.">
        <title>Red Clover (Trifolium pratense) and Zigzag Clover (T. medium) - A Picture of Genomic Similarities and Differences.</title>
        <authorList>
            <person name="Dluhosova J."/>
            <person name="Istvanek J."/>
            <person name="Nedelnik J."/>
            <person name="Repkova J."/>
        </authorList>
    </citation>
    <scope>NUCLEOTIDE SEQUENCE [LARGE SCALE GENOMIC DNA]</scope>
    <source>
        <strain evidence="3">cv. 10/8</strain>
        <tissue evidence="2">Leaf</tissue>
    </source>
</reference>
<accession>A0A392R3S8</accession>
<sequence length="36" mass="3794">LSVFVVAVVHLTILALVGQQSHDFGNGLGFAVERVT</sequence>
<evidence type="ECO:0000313" key="2">
    <source>
        <dbReference type="EMBL" id="MCI30496.1"/>
    </source>
</evidence>
<keyword evidence="3" id="KW-1185">Reference proteome</keyword>
<feature type="chain" id="PRO_5017334003" evidence="1">
    <location>
        <begin position="20"/>
        <end position="36"/>
    </location>
</feature>
<dbReference type="EMBL" id="LXQA010180132">
    <property type="protein sequence ID" value="MCI30496.1"/>
    <property type="molecule type" value="Genomic_DNA"/>
</dbReference>
<evidence type="ECO:0000313" key="3">
    <source>
        <dbReference type="Proteomes" id="UP000265520"/>
    </source>
</evidence>
<feature type="signal peptide" evidence="1">
    <location>
        <begin position="1"/>
        <end position="19"/>
    </location>
</feature>